<dbReference type="EMBL" id="JAESWA010000017">
    <property type="protein sequence ID" value="MBL4930941.1"/>
    <property type="molecule type" value="Genomic_DNA"/>
</dbReference>
<dbReference type="GO" id="GO:0043138">
    <property type="term" value="F:3'-5' DNA helicase activity"/>
    <property type="evidence" value="ECO:0007669"/>
    <property type="project" value="TreeGrafter"/>
</dbReference>
<evidence type="ECO:0000256" key="5">
    <source>
        <dbReference type="PROSITE-ProRule" id="PRU00560"/>
    </source>
</evidence>
<dbReference type="SUPFAM" id="SSF52540">
    <property type="entry name" value="P-loop containing nucleoside triphosphate hydrolases"/>
    <property type="match status" value="1"/>
</dbReference>
<keyword evidence="1 5" id="KW-0547">Nucleotide-binding</keyword>
<dbReference type="RefSeq" id="WP_202766319.1">
    <property type="nucleotide sequence ID" value="NZ_JAESWA010000017.1"/>
</dbReference>
<accession>A0A937K204</accession>
<organism evidence="7 8">
    <name type="scientific">Clostridium paridis</name>
    <dbReference type="NCBI Taxonomy" id="2803863"/>
    <lineage>
        <taxon>Bacteria</taxon>
        <taxon>Bacillati</taxon>
        <taxon>Bacillota</taxon>
        <taxon>Clostridia</taxon>
        <taxon>Eubacteriales</taxon>
        <taxon>Clostridiaceae</taxon>
        <taxon>Clostridium</taxon>
    </lineage>
</organism>
<comment type="caution">
    <text evidence="7">The sequence shown here is derived from an EMBL/GenBank/DDBJ whole genome shotgun (WGS) entry which is preliminary data.</text>
</comment>
<feature type="binding site" evidence="5">
    <location>
        <begin position="27"/>
        <end position="34"/>
    </location>
    <ligand>
        <name>ATP</name>
        <dbReference type="ChEBI" id="CHEBI:30616"/>
    </ligand>
</feature>
<dbReference type="InterPro" id="IPR000212">
    <property type="entry name" value="DNA_helicase_UvrD/REP"/>
</dbReference>
<reference evidence="7" key="1">
    <citation type="submission" date="2021-01" db="EMBL/GenBank/DDBJ databases">
        <title>Genome public.</title>
        <authorList>
            <person name="Liu C."/>
            <person name="Sun Q."/>
        </authorList>
    </citation>
    <scope>NUCLEOTIDE SEQUENCE</scope>
    <source>
        <strain evidence="7">YIM B02565</strain>
    </source>
</reference>
<dbReference type="GO" id="GO:0000725">
    <property type="term" value="P:recombinational repair"/>
    <property type="evidence" value="ECO:0007669"/>
    <property type="project" value="TreeGrafter"/>
</dbReference>
<dbReference type="GO" id="GO:0005829">
    <property type="term" value="C:cytosol"/>
    <property type="evidence" value="ECO:0007669"/>
    <property type="project" value="TreeGrafter"/>
</dbReference>
<evidence type="ECO:0000256" key="3">
    <source>
        <dbReference type="ARBA" id="ARBA00022806"/>
    </source>
</evidence>
<dbReference type="AlphaFoldDB" id="A0A937K204"/>
<dbReference type="Proteomes" id="UP000623681">
    <property type="component" value="Unassembled WGS sequence"/>
</dbReference>
<evidence type="ECO:0000259" key="6">
    <source>
        <dbReference type="PROSITE" id="PS51198"/>
    </source>
</evidence>
<keyword evidence="8" id="KW-1185">Reference proteome</keyword>
<keyword evidence="2 5" id="KW-0378">Hydrolase</keyword>
<dbReference type="PANTHER" id="PTHR11070:SF3">
    <property type="entry name" value="DNA 3'-5' HELICASE"/>
    <property type="match status" value="1"/>
</dbReference>
<dbReference type="GO" id="GO:0005524">
    <property type="term" value="F:ATP binding"/>
    <property type="evidence" value="ECO:0007669"/>
    <property type="project" value="UniProtKB-UniRule"/>
</dbReference>
<dbReference type="InterPro" id="IPR014016">
    <property type="entry name" value="UvrD-like_ATP-bd"/>
</dbReference>
<dbReference type="PROSITE" id="PS51198">
    <property type="entry name" value="UVRD_HELICASE_ATP_BIND"/>
    <property type="match status" value="1"/>
</dbReference>
<evidence type="ECO:0000256" key="4">
    <source>
        <dbReference type="ARBA" id="ARBA00022840"/>
    </source>
</evidence>
<feature type="domain" description="UvrD-like helicase ATP-binding" evidence="6">
    <location>
        <begin position="6"/>
        <end position="241"/>
    </location>
</feature>
<dbReference type="PANTHER" id="PTHR11070">
    <property type="entry name" value="UVRD / RECB / PCRA DNA HELICASE FAMILY MEMBER"/>
    <property type="match status" value="1"/>
</dbReference>
<evidence type="ECO:0000313" key="7">
    <source>
        <dbReference type="EMBL" id="MBL4930941.1"/>
    </source>
</evidence>
<gene>
    <name evidence="7" type="ORF">JK634_03925</name>
</gene>
<dbReference type="GO" id="GO:0016787">
    <property type="term" value="F:hydrolase activity"/>
    <property type="evidence" value="ECO:0007669"/>
    <property type="project" value="UniProtKB-UniRule"/>
</dbReference>
<proteinExistence type="predicted"/>
<protein>
    <submittedName>
        <fullName evidence="7">ATP-dependent helicase</fullName>
    </submittedName>
</protein>
<sequence>MVKGKLEPEVLEVIEYIKEKKNFLLSGGAGSGKTYSLVQIIKEAINLNPTSKIVCITYTNAAVKEIEQRISSKNLAVSTIHDFLWSTISPYQKDMKESLIELINSPSSKIKNPNGDAYYTNDFENGIQYKEYVRIKNGEISHDEVLILANYMYKKYPKLCDIVKDKYQYIFVDEYQDTSPLVIEILLEFLQKYNRRNVIGLFGDLMQAIYDGGVGNVNEYIDSGIINEVKKEQNRRNPRSVINLSNKIRIDNLIQKPSCDMDAPNMKDGLIKDGDIKFVYSYKADINKLYNSSYCNTWDFTNSSETKELRLTHNLIAGQAGFSELMEIYDSDPIIKFKDEIVKKIRDNNISINVEDTFDDIVNQINLTYKIGENKGRSKKDIKLEDNLFRELYDIVKEWPFSKVSRIYFNKDNLIDDKKEDYTEEIIREPRRDRIIQHLFKIQNLLHLYENNQYNDFLRITSYKINSVADKARIKDIIDKFSGLENDTIESVIKHADEQNLCKIDDTLEQTIKSNEYLYERVKKVKYKVFKELYYYLEGYVPLSTQHKIKGNEFNNVLVILDNGGWSNYNFEYLFNPDMVKSLNKSKEKNFPVILERTKKLFYVCCTRAKENLVVYYPSPDDKVLTNAIMYFGKENVVDLDNEAN</sequence>
<evidence type="ECO:0000256" key="2">
    <source>
        <dbReference type="ARBA" id="ARBA00022801"/>
    </source>
</evidence>
<dbReference type="Gene3D" id="3.40.50.300">
    <property type="entry name" value="P-loop containing nucleotide triphosphate hydrolases"/>
    <property type="match status" value="2"/>
</dbReference>
<evidence type="ECO:0000313" key="8">
    <source>
        <dbReference type="Proteomes" id="UP000623681"/>
    </source>
</evidence>
<keyword evidence="3 5" id="KW-0347">Helicase</keyword>
<name>A0A937K204_9CLOT</name>
<evidence type="ECO:0000256" key="1">
    <source>
        <dbReference type="ARBA" id="ARBA00022741"/>
    </source>
</evidence>
<dbReference type="Pfam" id="PF13245">
    <property type="entry name" value="AAA_19"/>
    <property type="match status" value="1"/>
</dbReference>
<dbReference type="InterPro" id="IPR027417">
    <property type="entry name" value="P-loop_NTPase"/>
</dbReference>
<keyword evidence="4 5" id="KW-0067">ATP-binding</keyword>
<dbReference type="GO" id="GO:0003677">
    <property type="term" value="F:DNA binding"/>
    <property type="evidence" value="ECO:0007669"/>
    <property type="project" value="InterPro"/>
</dbReference>